<name>A0A8H4T686_9HYPO</name>
<evidence type="ECO:0000313" key="1">
    <source>
        <dbReference type="EMBL" id="KAF4952091.1"/>
    </source>
</evidence>
<comment type="caution">
    <text evidence="1">The sequence shown here is derived from an EMBL/GenBank/DDBJ whole genome shotgun (WGS) entry which is preliminary data.</text>
</comment>
<sequence>MTVVYYIRSSDTLLTGSRKYHAGDEENLKLFAAYLTGQTTDQLLESIKAGVPVKWHETYDVINPFRNGDIRSAGLESVWLFDLENNSLFIRKKDQFSSAGLELARQRELTLADFTPLASPPAGPTDRIEQLVLDKPWEPDFECISKTKSVPGRILKDFVYIWRHLLRRRQNDVTFAKLAHAVVNIAILNFSVSDRTGFDHSQGGPYVWIDDLPQWDTPNNNCIRARASWFVLTQDITHGVDLIQQHIDNRNKNGDIPTSDSGTYAILTLQHIVICRVHGKDLEWTRPEVFFNNEETISDRAIDMILWAVHSPSEPTLLHKLPMEIQDLILRFSRTSSVGAATLGCQLGLGSPFTWGNKEIIIEREDCKRKRNEFSEPESQIFLEKGFTGVSYKPRRRSPRFLGGLIPKPKVAADKITQMPGMQ</sequence>
<reference evidence="1" key="2">
    <citation type="submission" date="2020-05" db="EMBL/GenBank/DDBJ databases">
        <authorList>
            <person name="Kim H.-S."/>
            <person name="Proctor R.H."/>
            <person name="Brown D.W."/>
        </authorList>
    </citation>
    <scope>NUCLEOTIDE SEQUENCE</scope>
    <source>
        <strain evidence="1">NRRL 20472</strain>
    </source>
</reference>
<protein>
    <submittedName>
        <fullName evidence="1">Uncharacterized protein</fullName>
    </submittedName>
</protein>
<dbReference type="EMBL" id="JABEXW010000892">
    <property type="protein sequence ID" value="KAF4952091.1"/>
    <property type="molecule type" value="Genomic_DNA"/>
</dbReference>
<accession>A0A8H4T686</accession>
<proteinExistence type="predicted"/>
<keyword evidence="2" id="KW-1185">Reference proteome</keyword>
<dbReference type="OrthoDB" id="4934446at2759"/>
<dbReference type="AlphaFoldDB" id="A0A8H4T686"/>
<evidence type="ECO:0000313" key="2">
    <source>
        <dbReference type="Proteomes" id="UP000622797"/>
    </source>
</evidence>
<organism evidence="1 2">
    <name type="scientific">Fusarium sarcochroum</name>
    <dbReference type="NCBI Taxonomy" id="1208366"/>
    <lineage>
        <taxon>Eukaryota</taxon>
        <taxon>Fungi</taxon>
        <taxon>Dikarya</taxon>
        <taxon>Ascomycota</taxon>
        <taxon>Pezizomycotina</taxon>
        <taxon>Sordariomycetes</taxon>
        <taxon>Hypocreomycetidae</taxon>
        <taxon>Hypocreales</taxon>
        <taxon>Nectriaceae</taxon>
        <taxon>Fusarium</taxon>
        <taxon>Fusarium lateritium species complex</taxon>
    </lineage>
</organism>
<gene>
    <name evidence="1" type="ORF">FSARC_12723</name>
</gene>
<reference evidence="1" key="1">
    <citation type="journal article" date="2020" name="BMC Genomics">
        <title>Correction to: Identification and distribution of gene clusters required for synthesis of sphingolipid metabolism inhibitors in diverse species of the filamentous fungus Fusarium.</title>
        <authorList>
            <person name="Kim H.S."/>
            <person name="Lohmar J.M."/>
            <person name="Busman M."/>
            <person name="Brown D.W."/>
            <person name="Naumann T.A."/>
            <person name="Divon H.H."/>
            <person name="Lysoe E."/>
            <person name="Uhlig S."/>
            <person name="Proctor R.H."/>
        </authorList>
    </citation>
    <scope>NUCLEOTIDE SEQUENCE</scope>
    <source>
        <strain evidence="1">NRRL 20472</strain>
    </source>
</reference>
<dbReference type="Proteomes" id="UP000622797">
    <property type="component" value="Unassembled WGS sequence"/>
</dbReference>